<sequence length="704" mass="80322">MMDASLCTVVILHQNSDQPYHIIDQEQQEDYQQLIKLNFGQVYIHQDPSEAIEKVKQCQNGQSTLLLVDLDAIQYNDSINREAYIVQFLQKITRDLNTLLPNYIPLVVCSKNDSTNLMLDCIHAGATDYLLKPLYLNVIKTLFLKLHRCQPDSKMHENVNTSNAPLLLPQQQSLPSPTAYQPLCDRINEMNSKDTHLSKILMDVFVPKTTKSTTRDAYPNISKKRSAELKSRIASWDFSPFGLNQQELVHCVYLIFEQVLTLPELKHLDIEKAQLYDFIIDLASVYHDENPYHNFAHAVDVLQCLFFMLCELSVLPFTKKYQKSSKLNRKPQDLLRPKDVFALLIAAIGHDAAHPGVNNMFLINSSNPLATLYNDRSVLESLHSMTLFQLLNKHGIIQLVGDTKSAEYREFRKTVVSSILATDMSLHLEYVAKIKEQASRVNSMDTMDEQQQESERNLICSALIKCADISNVARPFRWGAKWAELLVEEFVCQGDLEKELGMPVLPMNDRDQVILEDSQIGFIRFVALDLFQNVREILCDISFAVDQMQANLKQWETRKNTLTVHDSGVANLIEHEADEDFDVVSNTSTTQMMMVETVGSKRSSSSLDFSSHSPNDVKRLSIEKKTIYHHGHHHIMSATTTATSSSLHYDQVQLDDDHHDEHGSMTSNVPRYNGASSNHHHNHHPHQHQRRDAANPVYCQCSIQ</sequence>
<dbReference type="PROSITE" id="PS51845">
    <property type="entry name" value="PDEASE_I_2"/>
    <property type="match status" value="1"/>
</dbReference>
<dbReference type="Proteomes" id="UP000053815">
    <property type="component" value="Unassembled WGS sequence"/>
</dbReference>
<evidence type="ECO:0000256" key="5">
    <source>
        <dbReference type="PIRSR" id="PIRSR623088-3"/>
    </source>
</evidence>
<feature type="region of interest" description="Disordered" evidence="7">
    <location>
        <begin position="656"/>
        <end position="693"/>
    </location>
</feature>
<dbReference type="SMART" id="SM00471">
    <property type="entry name" value="HDc"/>
    <property type="match status" value="1"/>
</dbReference>
<feature type="binding site" evidence="5">
    <location>
        <position position="468"/>
    </location>
    <ligand>
        <name>Zn(2+)</name>
        <dbReference type="ChEBI" id="CHEBI:29105"/>
        <label>1</label>
    </ligand>
</feature>
<evidence type="ECO:0000256" key="3">
    <source>
        <dbReference type="PIRSR" id="PIRSR623088-1"/>
    </source>
</evidence>
<dbReference type="GO" id="GO:0000160">
    <property type="term" value="P:phosphorelay signal transduction system"/>
    <property type="evidence" value="ECO:0007669"/>
    <property type="project" value="InterPro"/>
</dbReference>
<feature type="binding site" evidence="4">
    <location>
        <position position="468"/>
    </location>
    <ligand>
        <name>AMP</name>
        <dbReference type="ChEBI" id="CHEBI:456215"/>
    </ligand>
</feature>
<dbReference type="InterPro" id="IPR036971">
    <property type="entry name" value="PDEase_catalytic_dom_sf"/>
</dbReference>
<dbReference type="GO" id="GO:0046872">
    <property type="term" value="F:metal ion binding"/>
    <property type="evidence" value="ECO:0007669"/>
    <property type="project" value="UniProtKB-KW"/>
</dbReference>
<keyword evidence="11" id="KW-1185">Reference proteome</keyword>
<dbReference type="OrthoDB" id="546632at2759"/>
<feature type="modified residue" description="4-aspartylphosphate" evidence="6">
    <location>
        <position position="69"/>
    </location>
</feature>
<dbReference type="CDD" id="cd00077">
    <property type="entry name" value="HDc"/>
    <property type="match status" value="1"/>
</dbReference>
<organism evidence="10">
    <name type="scientific">Mucor ambiguus</name>
    <dbReference type="NCBI Taxonomy" id="91626"/>
    <lineage>
        <taxon>Eukaryota</taxon>
        <taxon>Fungi</taxon>
        <taxon>Fungi incertae sedis</taxon>
        <taxon>Mucoromycota</taxon>
        <taxon>Mucoromycotina</taxon>
        <taxon>Mucoromycetes</taxon>
        <taxon>Mucorales</taxon>
        <taxon>Mucorineae</taxon>
        <taxon>Mucoraceae</taxon>
        <taxon>Mucor</taxon>
    </lineage>
</organism>
<feature type="binding site" evidence="5">
    <location>
        <position position="351"/>
    </location>
    <ligand>
        <name>Zn(2+)</name>
        <dbReference type="ChEBI" id="CHEBI:29105"/>
        <label>2</label>
    </ligand>
</feature>
<feature type="active site" description="Proton donor" evidence="3">
    <location>
        <position position="293"/>
    </location>
</feature>
<feature type="compositionally biased region" description="Basic residues" evidence="7">
    <location>
        <begin position="678"/>
        <end position="689"/>
    </location>
</feature>
<evidence type="ECO:0000259" key="9">
    <source>
        <dbReference type="PROSITE" id="PS51845"/>
    </source>
</evidence>
<feature type="binding site" evidence="5">
    <location>
        <position position="351"/>
    </location>
    <ligand>
        <name>Zn(2+)</name>
        <dbReference type="ChEBI" id="CHEBI:29105"/>
        <label>1</label>
    </ligand>
</feature>
<dbReference type="SUPFAM" id="SSF52172">
    <property type="entry name" value="CheY-like"/>
    <property type="match status" value="1"/>
</dbReference>
<evidence type="ECO:0000256" key="4">
    <source>
        <dbReference type="PIRSR" id="PIRSR623088-2"/>
    </source>
</evidence>
<dbReference type="InterPro" id="IPR011006">
    <property type="entry name" value="CheY-like_superfamily"/>
</dbReference>
<feature type="binding site" evidence="4">
    <location>
        <position position="351"/>
    </location>
    <ligand>
        <name>AMP</name>
        <dbReference type="ChEBI" id="CHEBI:456215"/>
    </ligand>
</feature>
<dbReference type="AlphaFoldDB" id="A0A0C9M8A8"/>
<dbReference type="GO" id="GO:0004114">
    <property type="term" value="F:3',5'-cyclic-nucleotide phosphodiesterase activity"/>
    <property type="evidence" value="ECO:0007669"/>
    <property type="project" value="InterPro"/>
</dbReference>
<dbReference type="InterPro" id="IPR023088">
    <property type="entry name" value="PDEase"/>
</dbReference>
<evidence type="ECO:0000256" key="7">
    <source>
        <dbReference type="SAM" id="MobiDB-lite"/>
    </source>
</evidence>
<evidence type="ECO:0000256" key="1">
    <source>
        <dbReference type="ARBA" id="ARBA00022723"/>
    </source>
</evidence>
<protein>
    <submittedName>
        <fullName evidence="10">High affinity camp protein</fullName>
    </submittedName>
</protein>
<dbReference type="Gene3D" id="1.10.1300.10">
    <property type="entry name" value="3'5'-cyclic nucleotide phosphodiesterase, catalytic domain"/>
    <property type="match status" value="1"/>
</dbReference>
<keyword evidence="6" id="KW-0597">Phosphoprotein</keyword>
<reference evidence="10" key="1">
    <citation type="submission" date="2014-09" db="EMBL/GenBank/DDBJ databases">
        <title>Draft genome sequence of an oleaginous Mucoromycotina fungus Mucor ambiguus NBRC6742.</title>
        <authorList>
            <person name="Takeda I."/>
            <person name="Yamane N."/>
            <person name="Morita T."/>
            <person name="Tamano K."/>
            <person name="Machida M."/>
            <person name="Baker S."/>
            <person name="Koike H."/>
        </authorList>
    </citation>
    <scope>NUCLEOTIDE SEQUENCE</scope>
    <source>
        <strain evidence="10">NBRC 6742</strain>
    </source>
</reference>
<dbReference type="Pfam" id="PF00233">
    <property type="entry name" value="PDEase_I"/>
    <property type="match status" value="1"/>
</dbReference>
<evidence type="ECO:0000313" key="11">
    <source>
        <dbReference type="Proteomes" id="UP000053815"/>
    </source>
</evidence>
<feature type="domain" description="Response regulatory" evidence="8">
    <location>
        <begin position="8"/>
        <end position="147"/>
    </location>
</feature>
<dbReference type="InterPro" id="IPR001789">
    <property type="entry name" value="Sig_transdc_resp-reg_receiver"/>
</dbReference>
<gene>
    <name evidence="10" type="ORF">MAM1_0128c06036</name>
</gene>
<name>A0A0C9M8A8_9FUNG</name>
<dbReference type="EMBL" id="DF836417">
    <property type="protein sequence ID" value="GAN06551.1"/>
    <property type="molecule type" value="Genomic_DNA"/>
</dbReference>
<feature type="domain" description="PDEase" evidence="9">
    <location>
        <begin position="214"/>
        <end position="562"/>
    </location>
</feature>
<dbReference type="Gene3D" id="3.40.50.2300">
    <property type="match status" value="1"/>
</dbReference>
<evidence type="ECO:0000256" key="6">
    <source>
        <dbReference type="PROSITE-ProRule" id="PRU00169"/>
    </source>
</evidence>
<dbReference type="InterPro" id="IPR002073">
    <property type="entry name" value="PDEase_catalytic_dom"/>
</dbReference>
<evidence type="ECO:0000313" key="10">
    <source>
        <dbReference type="EMBL" id="GAN06551.1"/>
    </source>
</evidence>
<accession>A0A0C9M8A8</accession>
<dbReference type="PROSITE" id="PS50110">
    <property type="entry name" value="RESPONSE_REGULATORY"/>
    <property type="match status" value="1"/>
</dbReference>
<evidence type="ECO:0000259" key="8">
    <source>
        <dbReference type="PROSITE" id="PS50110"/>
    </source>
</evidence>
<dbReference type="PRINTS" id="PR00387">
    <property type="entry name" value="PDIESTERASE1"/>
</dbReference>
<keyword evidence="1 5" id="KW-0479">Metal-binding</keyword>
<feature type="binding site" evidence="4">
    <location>
        <begin position="293"/>
        <end position="297"/>
    </location>
    <ligand>
        <name>AMP</name>
        <dbReference type="ChEBI" id="CHEBI:456215"/>
    </ligand>
</feature>
<dbReference type="STRING" id="91626.A0A0C9M8A8"/>
<feature type="binding site" evidence="5">
    <location>
        <position position="297"/>
    </location>
    <ligand>
        <name>Zn(2+)</name>
        <dbReference type="ChEBI" id="CHEBI:29105"/>
        <label>1</label>
    </ligand>
</feature>
<feature type="binding site" evidence="5">
    <location>
        <position position="350"/>
    </location>
    <ligand>
        <name>Zn(2+)</name>
        <dbReference type="ChEBI" id="CHEBI:29105"/>
        <label>1</label>
    </ligand>
</feature>
<dbReference type="SUPFAM" id="SSF109604">
    <property type="entry name" value="HD-domain/PDEase-like"/>
    <property type="match status" value="1"/>
</dbReference>
<dbReference type="PANTHER" id="PTHR11347">
    <property type="entry name" value="CYCLIC NUCLEOTIDE PHOSPHODIESTERASE"/>
    <property type="match status" value="1"/>
</dbReference>
<evidence type="ECO:0000256" key="2">
    <source>
        <dbReference type="ARBA" id="ARBA00022801"/>
    </source>
</evidence>
<dbReference type="InterPro" id="IPR003607">
    <property type="entry name" value="HD/PDEase_dom"/>
</dbReference>
<feature type="binding site" evidence="4">
    <location>
        <position position="519"/>
    </location>
    <ligand>
        <name>AMP</name>
        <dbReference type="ChEBI" id="CHEBI:456215"/>
    </ligand>
</feature>
<proteinExistence type="predicted"/>
<feature type="compositionally biased region" description="Polar residues" evidence="7">
    <location>
        <begin position="664"/>
        <end position="677"/>
    </location>
</feature>
<keyword evidence="2" id="KW-0378">Hydrolase</keyword>